<evidence type="ECO:0000256" key="3">
    <source>
        <dbReference type="ARBA" id="ARBA00022598"/>
    </source>
</evidence>
<comment type="caution">
    <text evidence="12">The sequence shown here is derived from an EMBL/GenBank/DDBJ whole genome shotgun (WGS) entry which is preliminary data.</text>
</comment>
<evidence type="ECO:0000259" key="11">
    <source>
        <dbReference type="PROSITE" id="PS50975"/>
    </source>
</evidence>
<feature type="domain" description="ATP-grasp" evidence="11">
    <location>
        <begin position="145"/>
        <end position="324"/>
    </location>
</feature>
<keyword evidence="8" id="KW-0460">Magnesium</keyword>
<dbReference type="InterPro" id="IPR016185">
    <property type="entry name" value="PreATP-grasp_dom_sf"/>
</dbReference>
<dbReference type="GO" id="GO:0005524">
    <property type="term" value="F:ATP binding"/>
    <property type="evidence" value="ECO:0007669"/>
    <property type="project" value="UniProtKB-UniRule"/>
</dbReference>
<dbReference type="InterPro" id="IPR004218">
    <property type="entry name" value="GSHS_ATP-bd"/>
</dbReference>
<reference evidence="12 13" key="1">
    <citation type="submission" date="2019-03" db="EMBL/GenBank/DDBJ databases">
        <title>Draft genome sequences of novel Actinobacteria.</title>
        <authorList>
            <person name="Sahin N."/>
            <person name="Ay H."/>
            <person name="Saygin H."/>
        </authorList>
    </citation>
    <scope>NUCLEOTIDE SEQUENCE [LARGE SCALE GENOMIC DNA]</scope>
    <source>
        <strain evidence="12 13">JCM 13523</strain>
    </source>
</reference>
<dbReference type="PANTHER" id="PTHR21621">
    <property type="entry name" value="RIBOSOMAL PROTEIN S6 MODIFICATION PROTEIN"/>
    <property type="match status" value="1"/>
</dbReference>
<dbReference type="InterPro" id="IPR004215">
    <property type="entry name" value="GSHS_N"/>
</dbReference>
<evidence type="ECO:0000256" key="1">
    <source>
        <dbReference type="ARBA" id="ARBA00001936"/>
    </source>
</evidence>
<evidence type="ECO:0000256" key="8">
    <source>
        <dbReference type="ARBA" id="ARBA00022842"/>
    </source>
</evidence>
<comment type="catalytic activity">
    <reaction evidence="10">
        <text>gamma-L-glutamyl-L-cysteine + glycine + ATP = glutathione + ADP + phosphate + H(+)</text>
        <dbReference type="Rhea" id="RHEA:13557"/>
        <dbReference type="ChEBI" id="CHEBI:15378"/>
        <dbReference type="ChEBI" id="CHEBI:30616"/>
        <dbReference type="ChEBI" id="CHEBI:43474"/>
        <dbReference type="ChEBI" id="CHEBI:57305"/>
        <dbReference type="ChEBI" id="CHEBI:57925"/>
        <dbReference type="ChEBI" id="CHEBI:58173"/>
        <dbReference type="ChEBI" id="CHEBI:456216"/>
        <dbReference type="EC" id="6.3.2.3"/>
    </reaction>
</comment>
<comment type="similarity">
    <text evidence="10">Belongs to the prokaryotic GSH synthase family.</text>
</comment>
<organism evidence="12 13">
    <name type="scientific">Kribbella antibiotica</name>
    <dbReference type="NCBI Taxonomy" id="190195"/>
    <lineage>
        <taxon>Bacteria</taxon>
        <taxon>Bacillati</taxon>
        <taxon>Actinomycetota</taxon>
        <taxon>Actinomycetes</taxon>
        <taxon>Propionibacteriales</taxon>
        <taxon>Kribbellaceae</taxon>
        <taxon>Kribbella</taxon>
    </lineage>
</organism>
<keyword evidence="7 10" id="KW-0067">ATP-binding</keyword>
<dbReference type="GO" id="GO:0004363">
    <property type="term" value="F:glutathione synthase activity"/>
    <property type="evidence" value="ECO:0007669"/>
    <property type="project" value="UniProtKB-UniRule"/>
</dbReference>
<dbReference type="Gene3D" id="3.40.50.20">
    <property type="match status" value="1"/>
</dbReference>
<keyword evidence="9" id="KW-0464">Manganese</keyword>
<keyword evidence="4 10" id="KW-0317">Glutathione biosynthesis</keyword>
<keyword evidence="3 10" id="KW-0436">Ligase</keyword>
<dbReference type="InterPro" id="IPR011761">
    <property type="entry name" value="ATP-grasp"/>
</dbReference>
<dbReference type="Pfam" id="PF02951">
    <property type="entry name" value="GSH-S_N"/>
    <property type="match status" value="1"/>
</dbReference>
<dbReference type="Gene3D" id="3.30.470.20">
    <property type="entry name" value="ATP-grasp fold, B domain"/>
    <property type="match status" value="1"/>
</dbReference>
<proteinExistence type="inferred from homology"/>
<evidence type="ECO:0000256" key="4">
    <source>
        <dbReference type="ARBA" id="ARBA00022684"/>
    </source>
</evidence>
<dbReference type="GO" id="GO:0046872">
    <property type="term" value="F:metal ion binding"/>
    <property type="evidence" value="ECO:0007669"/>
    <property type="project" value="UniProtKB-KW"/>
</dbReference>
<evidence type="ECO:0000256" key="7">
    <source>
        <dbReference type="ARBA" id="ARBA00022840"/>
    </source>
</evidence>
<dbReference type="EC" id="6.3.2.3" evidence="10"/>
<dbReference type="PROSITE" id="PS50975">
    <property type="entry name" value="ATP_GRASP"/>
    <property type="match status" value="1"/>
</dbReference>
<gene>
    <name evidence="10" type="primary">gshB</name>
    <name evidence="12" type="ORF">E1263_41610</name>
</gene>
<name>A0A4R4YH36_9ACTN</name>
<comment type="cofactor">
    <cofactor evidence="2">
        <name>Mg(2+)</name>
        <dbReference type="ChEBI" id="CHEBI:18420"/>
    </cofactor>
</comment>
<evidence type="ECO:0000256" key="9">
    <source>
        <dbReference type="ARBA" id="ARBA00023211"/>
    </source>
</evidence>
<dbReference type="UniPathway" id="UPA00142">
    <property type="reaction ID" value="UER00210"/>
</dbReference>
<dbReference type="EMBL" id="SMKX01000258">
    <property type="protein sequence ID" value="TDD43530.1"/>
    <property type="molecule type" value="Genomic_DNA"/>
</dbReference>
<accession>A0A4R4YH36</accession>
<comment type="pathway">
    <text evidence="10">Sulfur metabolism; glutathione biosynthesis; glutathione from L-cysteine and L-glutamate: step 2/2.</text>
</comment>
<evidence type="ECO:0000256" key="2">
    <source>
        <dbReference type="ARBA" id="ARBA00001946"/>
    </source>
</evidence>
<keyword evidence="5" id="KW-0479">Metal-binding</keyword>
<dbReference type="Gene3D" id="3.30.1490.20">
    <property type="entry name" value="ATP-grasp fold, A domain"/>
    <property type="match status" value="1"/>
</dbReference>
<evidence type="ECO:0000256" key="6">
    <source>
        <dbReference type="ARBA" id="ARBA00022741"/>
    </source>
</evidence>
<dbReference type="InterPro" id="IPR006284">
    <property type="entry name" value="Glut_synth_pro"/>
</dbReference>
<dbReference type="Pfam" id="PF02955">
    <property type="entry name" value="GSH-S_ATP"/>
    <property type="match status" value="1"/>
</dbReference>
<evidence type="ECO:0000313" key="12">
    <source>
        <dbReference type="EMBL" id="TDD43530.1"/>
    </source>
</evidence>
<dbReference type="SUPFAM" id="SSF52440">
    <property type="entry name" value="PreATP-grasp domain"/>
    <property type="match status" value="1"/>
</dbReference>
<dbReference type="InterPro" id="IPR013815">
    <property type="entry name" value="ATP_grasp_subdomain_1"/>
</dbReference>
<comment type="cofactor">
    <cofactor evidence="1">
        <name>Mn(2+)</name>
        <dbReference type="ChEBI" id="CHEBI:29035"/>
    </cofactor>
</comment>
<evidence type="ECO:0000256" key="10">
    <source>
        <dbReference type="HAMAP-Rule" id="MF_00162"/>
    </source>
</evidence>
<dbReference type="Proteomes" id="UP000295124">
    <property type="component" value="Unassembled WGS sequence"/>
</dbReference>
<keyword evidence="13" id="KW-1185">Reference proteome</keyword>
<sequence length="332" mass="36249">MASCSSRRTPTGAGRMILFVTDPLVGLHADIDATIGLMAASQDLGHDVWCCQPEELAVIDGRLQVRAHRIRLRPRRPGRDHRWIVDPTWYDELQAALVDVADFAVVHVRIDPPVDDRYLHLTYLLDLANTRVVNRPDGIRAVHEKLIALRFPELCPATYVGTSVVALREFVARHGSAIVKPVDGFAGLDVWLVHDDHAAMSLLESATRGGRRQVIAQEYLPAVAHGNKRLFLLDGEIIGAVLRRPDCSDFRIGPPVALAPIDAADKEIAAALRPILIQHGLTIAGADVIGGRLIEVNVTCPGGMHKTDALLGTTLSQSIVQHLTRVREGVLT</sequence>
<dbReference type="SUPFAM" id="SSF56059">
    <property type="entry name" value="Glutathione synthetase ATP-binding domain-like"/>
    <property type="match status" value="1"/>
</dbReference>
<evidence type="ECO:0000256" key="5">
    <source>
        <dbReference type="ARBA" id="ARBA00022723"/>
    </source>
</evidence>
<dbReference type="HAMAP" id="MF_00162">
    <property type="entry name" value="GSH_S"/>
    <property type="match status" value="1"/>
</dbReference>
<dbReference type="OrthoDB" id="9785415at2"/>
<protein>
    <recommendedName>
        <fullName evidence="10">Glutathione synthetase</fullName>
        <ecNumber evidence="10">6.3.2.3</ecNumber>
    </recommendedName>
    <alternativeName>
        <fullName evidence="10">GSH synthetase</fullName>
        <shortName evidence="10">GSH-S</shortName>
        <shortName evidence="10">GSHase</shortName>
    </alternativeName>
    <alternativeName>
        <fullName evidence="10">Glutathione synthase</fullName>
    </alternativeName>
</protein>
<dbReference type="GO" id="GO:0005737">
    <property type="term" value="C:cytoplasm"/>
    <property type="evidence" value="ECO:0007669"/>
    <property type="project" value="TreeGrafter"/>
</dbReference>
<keyword evidence="6 10" id="KW-0547">Nucleotide-binding</keyword>
<dbReference type="AlphaFoldDB" id="A0A4R4YH36"/>
<evidence type="ECO:0000313" key="13">
    <source>
        <dbReference type="Proteomes" id="UP000295124"/>
    </source>
</evidence>
<dbReference type="PANTHER" id="PTHR21621:SF4">
    <property type="entry name" value="GLUTATHIONE SYNTHETASE"/>
    <property type="match status" value="1"/>
</dbReference>